<proteinExistence type="predicted"/>
<feature type="transmembrane region" description="Helical" evidence="1">
    <location>
        <begin position="6"/>
        <end position="26"/>
    </location>
</feature>
<accession>A0A0E9X5D4</accession>
<organism evidence="2">
    <name type="scientific">Anguilla anguilla</name>
    <name type="common">European freshwater eel</name>
    <name type="synonym">Muraena anguilla</name>
    <dbReference type="NCBI Taxonomy" id="7936"/>
    <lineage>
        <taxon>Eukaryota</taxon>
        <taxon>Metazoa</taxon>
        <taxon>Chordata</taxon>
        <taxon>Craniata</taxon>
        <taxon>Vertebrata</taxon>
        <taxon>Euteleostomi</taxon>
        <taxon>Actinopterygii</taxon>
        <taxon>Neopterygii</taxon>
        <taxon>Teleostei</taxon>
        <taxon>Anguilliformes</taxon>
        <taxon>Anguillidae</taxon>
        <taxon>Anguilla</taxon>
    </lineage>
</organism>
<keyword evidence="1" id="KW-0812">Transmembrane</keyword>
<reference evidence="2" key="2">
    <citation type="journal article" date="2015" name="Fish Shellfish Immunol.">
        <title>Early steps in the European eel (Anguilla anguilla)-Vibrio vulnificus interaction in the gills: Role of the RtxA13 toxin.</title>
        <authorList>
            <person name="Callol A."/>
            <person name="Pajuelo D."/>
            <person name="Ebbesson L."/>
            <person name="Teles M."/>
            <person name="MacKenzie S."/>
            <person name="Amaro C."/>
        </authorList>
    </citation>
    <scope>NUCLEOTIDE SEQUENCE</scope>
</reference>
<protein>
    <submittedName>
        <fullName evidence="2">Uncharacterized protein</fullName>
    </submittedName>
</protein>
<name>A0A0E9X5D4_ANGAN</name>
<evidence type="ECO:0000313" key="2">
    <source>
        <dbReference type="EMBL" id="JAH97932.1"/>
    </source>
</evidence>
<dbReference type="EMBL" id="GBXM01010645">
    <property type="protein sequence ID" value="JAH97932.1"/>
    <property type="molecule type" value="Transcribed_RNA"/>
</dbReference>
<keyword evidence="1" id="KW-1133">Transmembrane helix</keyword>
<evidence type="ECO:0000256" key="1">
    <source>
        <dbReference type="SAM" id="Phobius"/>
    </source>
</evidence>
<keyword evidence="1" id="KW-0472">Membrane</keyword>
<reference evidence="2" key="1">
    <citation type="submission" date="2014-11" db="EMBL/GenBank/DDBJ databases">
        <authorList>
            <person name="Amaro Gonzalez C."/>
        </authorList>
    </citation>
    <scope>NUCLEOTIDE SEQUENCE</scope>
</reference>
<dbReference type="AlphaFoldDB" id="A0A0E9X5D4"/>
<sequence>MFDKKVIYVSYFILSGVILCDFVEVIPGDLVNFGVIGNRSKPSTSAKAFRDSEILFA</sequence>